<name>D2VP94_NAEGR</name>
<dbReference type="InterPro" id="IPR025197">
    <property type="entry name" value="DUF4116"/>
</dbReference>
<dbReference type="RefSeq" id="XP_002674064.1">
    <property type="nucleotide sequence ID" value="XM_002674018.1"/>
</dbReference>
<dbReference type="Pfam" id="PF13475">
    <property type="entry name" value="DUF4116"/>
    <property type="match status" value="2"/>
</dbReference>
<feature type="domain" description="DUF4116" evidence="1">
    <location>
        <begin position="190"/>
        <end position="238"/>
    </location>
</feature>
<dbReference type="InParanoid" id="D2VP94"/>
<dbReference type="Proteomes" id="UP000006671">
    <property type="component" value="Unassembled WGS sequence"/>
</dbReference>
<evidence type="ECO:0000313" key="3">
    <source>
        <dbReference type="Proteomes" id="UP000006671"/>
    </source>
</evidence>
<evidence type="ECO:0000313" key="2">
    <source>
        <dbReference type="EMBL" id="EFC41320.1"/>
    </source>
</evidence>
<proteinExistence type="predicted"/>
<evidence type="ECO:0000259" key="1">
    <source>
        <dbReference type="Pfam" id="PF13475"/>
    </source>
</evidence>
<dbReference type="EMBL" id="GG738886">
    <property type="protein sequence ID" value="EFC41320.1"/>
    <property type="molecule type" value="Genomic_DNA"/>
</dbReference>
<dbReference type="AlphaFoldDB" id="D2VP94"/>
<dbReference type="VEuPathDB" id="AmoebaDB:NAEGRDRAFT_70775"/>
<keyword evidence="3" id="KW-1185">Reference proteome</keyword>
<sequence>MKQPEVNFEEQPVVLSLDVTFSSPLLKSTIDNQRKLHENWCKEADLFRNAIITPLEYCVREESRFGKRKQEYSPYVIKGQEFIYMKKLKNLSEDMEECSTTNERYDSPVRDGVEQSKKKKRFYCEQVDSLEAIPIELRNSKEYMMERVKKNGLYLHYAHPRLLFDQELLLEAIRNNGDAFKYVPFTFRKDEEFLKRALELNGDAFMFLHGEMRKRKDLFDSAIITSGRAFEHADNSIRTGYFNAVQAVSKYWSNLSH</sequence>
<protein>
    <submittedName>
        <fullName evidence="2">Predicted protein</fullName>
    </submittedName>
</protein>
<organism evidence="3">
    <name type="scientific">Naegleria gruberi</name>
    <name type="common">Amoeba</name>
    <dbReference type="NCBI Taxonomy" id="5762"/>
    <lineage>
        <taxon>Eukaryota</taxon>
        <taxon>Discoba</taxon>
        <taxon>Heterolobosea</taxon>
        <taxon>Tetramitia</taxon>
        <taxon>Eutetramitia</taxon>
        <taxon>Vahlkampfiidae</taxon>
        <taxon>Naegleria</taxon>
    </lineage>
</organism>
<dbReference type="GeneID" id="8850682"/>
<accession>D2VP94</accession>
<dbReference type="KEGG" id="ngr:NAEGRDRAFT_70775"/>
<feature type="domain" description="DUF4116" evidence="1">
    <location>
        <begin position="141"/>
        <end position="188"/>
    </location>
</feature>
<gene>
    <name evidence="2" type="ORF">NAEGRDRAFT_70775</name>
</gene>
<reference evidence="2 3" key="1">
    <citation type="journal article" date="2010" name="Cell">
        <title>The genome of Naegleria gruberi illuminates early eukaryotic versatility.</title>
        <authorList>
            <person name="Fritz-Laylin L.K."/>
            <person name="Prochnik S.E."/>
            <person name="Ginger M.L."/>
            <person name="Dacks J.B."/>
            <person name="Carpenter M.L."/>
            <person name="Field M.C."/>
            <person name="Kuo A."/>
            <person name="Paredez A."/>
            <person name="Chapman J."/>
            <person name="Pham J."/>
            <person name="Shu S."/>
            <person name="Neupane R."/>
            <person name="Cipriano M."/>
            <person name="Mancuso J."/>
            <person name="Tu H."/>
            <person name="Salamov A."/>
            <person name="Lindquist E."/>
            <person name="Shapiro H."/>
            <person name="Lucas S."/>
            <person name="Grigoriev I.V."/>
            <person name="Cande W.Z."/>
            <person name="Fulton C."/>
            <person name="Rokhsar D.S."/>
            <person name="Dawson S.C."/>
        </authorList>
    </citation>
    <scope>NUCLEOTIDE SEQUENCE [LARGE SCALE GENOMIC DNA]</scope>
    <source>
        <strain evidence="2 3">NEG-M</strain>
    </source>
</reference>